<evidence type="ECO:0000313" key="2">
    <source>
        <dbReference type="Proteomes" id="UP000307440"/>
    </source>
</evidence>
<sequence>LTRWAHRERINELSTSLCDSFLKQPDDNCLRLLYDLKKRHHRISRVNSGNSLELATTLQDPISGETVDTVILNDSGATGRYIDRTFAVAQSYKLDPLAHPVPVLNADGSTNSDGPIRETTTLRMKIGDHYESCTFAVTNTGS</sequence>
<name>A0A5C3KKJ7_COPMA</name>
<dbReference type="Proteomes" id="UP000307440">
    <property type="component" value="Unassembled WGS sequence"/>
</dbReference>
<accession>A0A5C3KKJ7</accession>
<dbReference type="Gene3D" id="2.40.70.10">
    <property type="entry name" value="Acid Proteases"/>
    <property type="match status" value="1"/>
</dbReference>
<dbReference type="OrthoDB" id="3267566at2759"/>
<dbReference type="STRING" id="230819.A0A5C3KKJ7"/>
<reference evidence="1 2" key="1">
    <citation type="journal article" date="2019" name="Nat. Ecol. Evol.">
        <title>Megaphylogeny resolves global patterns of mushroom evolution.</title>
        <authorList>
            <person name="Varga T."/>
            <person name="Krizsan K."/>
            <person name="Foldi C."/>
            <person name="Dima B."/>
            <person name="Sanchez-Garcia M."/>
            <person name="Sanchez-Ramirez S."/>
            <person name="Szollosi G.J."/>
            <person name="Szarkandi J.G."/>
            <person name="Papp V."/>
            <person name="Albert L."/>
            <person name="Andreopoulos W."/>
            <person name="Angelini C."/>
            <person name="Antonin V."/>
            <person name="Barry K.W."/>
            <person name="Bougher N.L."/>
            <person name="Buchanan P."/>
            <person name="Buyck B."/>
            <person name="Bense V."/>
            <person name="Catcheside P."/>
            <person name="Chovatia M."/>
            <person name="Cooper J."/>
            <person name="Damon W."/>
            <person name="Desjardin D."/>
            <person name="Finy P."/>
            <person name="Geml J."/>
            <person name="Haridas S."/>
            <person name="Hughes K."/>
            <person name="Justo A."/>
            <person name="Karasinski D."/>
            <person name="Kautmanova I."/>
            <person name="Kiss B."/>
            <person name="Kocsube S."/>
            <person name="Kotiranta H."/>
            <person name="LaButti K.M."/>
            <person name="Lechner B.E."/>
            <person name="Liimatainen K."/>
            <person name="Lipzen A."/>
            <person name="Lukacs Z."/>
            <person name="Mihaltcheva S."/>
            <person name="Morgado L.N."/>
            <person name="Niskanen T."/>
            <person name="Noordeloos M.E."/>
            <person name="Ohm R.A."/>
            <person name="Ortiz-Santana B."/>
            <person name="Ovrebo C."/>
            <person name="Racz N."/>
            <person name="Riley R."/>
            <person name="Savchenko A."/>
            <person name="Shiryaev A."/>
            <person name="Soop K."/>
            <person name="Spirin V."/>
            <person name="Szebenyi C."/>
            <person name="Tomsovsky M."/>
            <person name="Tulloss R.E."/>
            <person name="Uehling J."/>
            <person name="Grigoriev I.V."/>
            <person name="Vagvolgyi C."/>
            <person name="Papp T."/>
            <person name="Martin F.M."/>
            <person name="Miettinen O."/>
            <person name="Hibbett D.S."/>
            <person name="Nagy L.G."/>
        </authorList>
    </citation>
    <scope>NUCLEOTIDE SEQUENCE [LARGE SCALE GENOMIC DNA]</scope>
    <source>
        <strain evidence="1 2">CBS 121175</strain>
    </source>
</reference>
<dbReference type="InterPro" id="IPR021109">
    <property type="entry name" value="Peptidase_aspartic_dom_sf"/>
</dbReference>
<feature type="non-terminal residue" evidence="1">
    <location>
        <position position="1"/>
    </location>
</feature>
<organism evidence="1 2">
    <name type="scientific">Coprinopsis marcescibilis</name>
    <name type="common">Agaric fungus</name>
    <name type="synonym">Psathyrella marcescibilis</name>
    <dbReference type="NCBI Taxonomy" id="230819"/>
    <lineage>
        <taxon>Eukaryota</taxon>
        <taxon>Fungi</taxon>
        <taxon>Dikarya</taxon>
        <taxon>Basidiomycota</taxon>
        <taxon>Agaricomycotina</taxon>
        <taxon>Agaricomycetes</taxon>
        <taxon>Agaricomycetidae</taxon>
        <taxon>Agaricales</taxon>
        <taxon>Agaricineae</taxon>
        <taxon>Psathyrellaceae</taxon>
        <taxon>Coprinopsis</taxon>
    </lineage>
</organism>
<evidence type="ECO:0000313" key="1">
    <source>
        <dbReference type="EMBL" id="TFK20760.1"/>
    </source>
</evidence>
<dbReference type="CDD" id="cd00303">
    <property type="entry name" value="retropepsin_like"/>
    <property type="match status" value="1"/>
</dbReference>
<dbReference type="EMBL" id="ML210288">
    <property type="protein sequence ID" value="TFK20760.1"/>
    <property type="molecule type" value="Genomic_DNA"/>
</dbReference>
<gene>
    <name evidence="1" type="ORF">FA15DRAFT_562296</name>
</gene>
<proteinExistence type="predicted"/>
<keyword evidence="2" id="KW-1185">Reference proteome</keyword>
<protein>
    <submittedName>
        <fullName evidence="1">Uncharacterized protein</fullName>
    </submittedName>
</protein>
<dbReference type="AlphaFoldDB" id="A0A5C3KKJ7"/>
<feature type="non-terminal residue" evidence="1">
    <location>
        <position position="142"/>
    </location>
</feature>